<name>A0A6B0UMV3_IXORI</name>
<keyword evidence="1" id="KW-0732">Signal</keyword>
<feature type="chain" id="PRO_5025369839" evidence="1">
    <location>
        <begin position="28"/>
        <end position="119"/>
    </location>
</feature>
<accession>A0A6B0UMV3</accession>
<dbReference type="AlphaFoldDB" id="A0A6B0UMV3"/>
<proteinExistence type="predicted"/>
<reference evidence="2" key="1">
    <citation type="submission" date="2019-12" db="EMBL/GenBank/DDBJ databases">
        <title>An insight into the sialome of adult female Ixodes ricinus ticks feeding for 6 days.</title>
        <authorList>
            <person name="Perner J."/>
            <person name="Ribeiro J.M.C."/>
        </authorList>
    </citation>
    <scope>NUCLEOTIDE SEQUENCE</scope>
    <source>
        <strain evidence="2">Semi-engorged</strain>
        <tissue evidence="2">Salivary glands</tissue>
    </source>
</reference>
<evidence type="ECO:0000256" key="1">
    <source>
        <dbReference type="SAM" id="SignalP"/>
    </source>
</evidence>
<protein>
    <submittedName>
        <fullName evidence="2">Putative secreted protein</fullName>
    </submittedName>
</protein>
<organism evidence="2">
    <name type="scientific">Ixodes ricinus</name>
    <name type="common">Common tick</name>
    <name type="synonym">Acarus ricinus</name>
    <dbReference type="NCBI Taxonomy" id="34613"/>
    <lineage>
        <taxon>Eukaryota</taxon>
        <taxon>Metazoa</taxon>
        <taxon>Ecdysozoa</taxon>
        <taxon>Arthropoda</taxon>
        <taxon>Chelicerata</taxon>
        <taxon>Arachnida</taxon>
        <taxon>Acari</taxon>
        <taxon>Parasitiformes</taxon>
        <taxon>Ixodida</taxon>
        <taxon>Ixodoidea</taxon>
        <taxon>Ixodidae</taxon>
        <taxon>Ixodinae</taxon>
        <taxon>Ixodes</taxon>
    </lineage>
</organism>
<evidence type="ECO:0000313" key="2">
    <source>
        <dbReference type="EMBL" id="MXU91022.1"/>
    </source>
</evidence>
<feature type="signal peptide" evidence="1">
    <location>
        <begin position="1"/>
        <end position="27"/>
    </location>
</feature>
<dbReference type="EMBL" id="GIFC01008939">
    <property type="protein sequence ID" value="MXU91022.1"/>
    <property type="molecule type" value="Transcribed_RNA"/>
</dbReference>
<sequence length="119" mass="13676">MYVHPITALVCEFLFLRFFCHFGVIDCYRVLEDGDRRTEGRRHRRGSDVTLVCVSRPIPLFKPGRTHFRDERLYLCLYHSGMPHALCRFFAWPGEGGASLPSPTSLFFFGPSHGRRGVA</sequence>